<dbReference type="AlphaFoldDB" id="A0A5C5FKN3"/>
<comment type="similarity">
    <text evidence="1">Belongs to the PP2C family.</text>
</comment>
<reference evidence="3 4" key="1">
    <citation type="submission" date="2019-03" db="EMBL/GenBank/DDBJ databases">
        <title>Rhodosporidium diobovatum UCD-FST 08-225 genome sequencing, assembly, and annotation.</title>
        <authorList>
            <person name="Fakankun I.U."/>
            <person name="Fristensky B."/>
            <person name="Levin D.B."/>
        </authorList>
    </citation>
    <scope>NUCLEOTIDE SEQUENCE [LARGE SCALE GENOMIC DNA]</scope>
    <source>
        <strain evidence="3 4">UCD-FST 08-225</strain>
    </source>
</reference>
<protein>
    <recommendedName>
        <fullName evidence="1">Protein phosphatase</fullName>
        <ecNumber evidence="1">3.1.3.16</ecNumber>
    </recommendedName>
</protein>
<name>A0A5C5FKN3_9BASI</name>
<dbReference type="GO" id="GO:0004722">
    <property type="term" value="F:protein serine/threonine phosphatase activity"/>
    <property type="evidence" value="ECO:0007669"/>
    <property type="project" value="UniProtKB-EC"/>
</dbReference>
<dbReference type="STRING" id="5288.A0A5C5FKN3"/>
<keyword evidence="1" id="KW-0464">Manganese</keyword>
<dbReference type="PANTHER" id="PTHR12320:SF84">
    <property type="entry name" value="PROTEIN PHOSPHATASE"/>
    <property type="match status" value="1"/>
</dbReference>
<keyword evidence="1" id="KW-0378">Hydrolase</keyword>
<dbReference type="InterPro" id="IPR036457">
    <property type="entry name" value="PPM-type-like_dom_sf"/>
</dbReference>
<keyword evidence="1" id="KW-0460">Magnesium</keyword>
<feature type="non-terminal residue" evidence="3">
    <location>
        <position position="1"/>
    </location>
</feature>
<comment type="caution">
    <text evidence="3">The sequence shown here is derived from an EMBL/GenBank/DDBJ whole genome shotgun (WGS) entry which is preliminary data.</text>
</comment>
<dbReference type="Pfam" id="PF13672">
    <property type="entry name" value="PP2C_2"/>
    <property type="match status" value="1"/>
</dbReference>
<dbReference type="Proteomes" id="UP000311382">
    <property type="component" value="Unassembled WGS sequence"/>
</dbReference>
<dbReference type="PANTHER" id="PTHR12320">
    <property type="entry name" value="PROTEIN PHOSPHATASE 2C"/>
    <property type="match status" value="1"/>
</dbReference>
<feature type="domain" description="PPM-type phosphatase" evidence="2">
    <location>
        <begin position="1"/>
        <end position="245"/>
    </location>
</feature>
<comment type="catalytic activity">
    <reaction evidence="1">
        <text>O-phospho-L-threonyl-[protein] + H2O = L-threonyl-[protein] + phosphate</text>
        <dbReference type="Rhea" id="RHEA:47004"/>
        <dbReference type="Rhea" id="RHEA-COMP:11060"/>
        <dbReference type="Rhea" id="RHEA-COMP:11605"/>
        <dbReference type="ChEBI" id="CHEBI:15377"/>
        <dbReference type="ChEBI" id="CHEBI:30013"/>
        <dbReference type="ChEBI" id="CHEBI:43474"/>
        <dbReference type="ChEBI" id="CHEBI:61977"/>
        <dbReference type="EC" id="3.1.3.16"/>
    </reaction>
</comment>
<dbReference type="Gene3D" id="3.60.40.10">
    <property type="entry name" value="PPM-type phosphatase domain"/>
    <property type="match status" value="1"/>
</dbReference>
<evidence type="ECO:0000256" key="1">
    <source>
        <dbReference type="RuleBase" id="RU366020"/>
    </source>
</evidence>
<dbReference type="GO" id="GO:0046872">
    <property type="term" value="F:metal ion binding"/>
    <property type="evidence" value="ECO:0007669"/>
    <property type="project" value="UniProtKB-UniRule"/>
</dbReference>
<dbReference type="InterPro" id="IPR001932">
    <property type="entry name" value="PPM-type_phosphatase-like_dom"/>
</dbReference>
<sequence>LRSDSLGVADGVGGWSGHAGANSARWARKFMHHCSAELARYENVDDELFLNYYEVDPVDVMQRAYEKTLSECKEEGTIGSSTALLAVLRNDELRLANLGDCSCCVIRGDEYIFRSEEQQHRFNYPFQAGTNAKDVPARDAQKFAVKVQRDDIVILASDGLVDNVFSDDLLEEVLRFVGSNANTAPRYTLRRFSPQAVSEALCFRAKSVYEDQRAVASPFQQRAMEEGIHFAGGKPDDVSCLVGVVGELEAAP</sequence>
<keyword evidence="1" id="KW-0904">Protein phosphatase</keyword>
<dbReference type="OrthoDB" id="60843at2759"/>
<gene>
    <name evidence="3" type="ORF">DMC30DRAFT_334821</name>
</gene>
<evidence type="ECO:0000313" key="3">
    <source>
        <dbReference type="EMBL" id="TNY17357.1"/>
    </source>
</evidence>
<organism evidence="3 4">
    <name type="scientific">Rhodotorula diobovata</name>
    <dbReference type="NCBI Taxonomy" id="5288"/>
    <lineage>
        <taxon>Eukaryota</taxon>
        <taxon>Fungi</taxon>
        <taxon>Dikarya</taxon>
        <taxon>Basidiomycota</taxon>
        <taxon>Pucciniomycotina</taxon>
        <taxon>Microbotryomycetes</taxon>
        <taxon>Sporidiobolales</taxon>
        <taxon>Sporidiobolaceae</taxon>
        <taxon>Rhodotorula</taxon>
    </lineage>
</organism>
<dbReference type="SUPFAM" id="SSF81606">
    <property type="entry name" value="PP2C-like"/>
    <property type="match status" value="1"/>
</dbReference>
<accession>A0A5C5FKN3</accession>
<keyword evidence="4" id="KW-1185">Reference proteome</keyword>
<comment type="cofactor">
    <cofactor evidence="1">
        <name>Mn(2+)</name>
        <dbReference type="ChEBI" id="CHEBI:29035"/>
    </cofactor>
</comment>
<proteinExistence type="inferred from homology"/>
<comment type="cofactor">
    <cofactor evidence="1">
        <name>Mg(2+)</name>
        <dbReference type="ChEBI" id="CHEBI:18420"/>
    </cofactor>
</comment>
<feature type="non-terminal residue" evidence="3">
    <location>
        <position position="252"/>
    </location>
</feature>
<dbReference type="PROSITE" id="PS51746">
    <property type="entry name" value="PPM_2"/>
    <property type="match status" value="1"/>
</dbReference>
<dbReference type="SMART" id="SM00332">
    <property type="entry name" value="PP2Cc"/>
    <property type="match status" value="1"/>
</dbReference>
<evidence type="ECO:0000313" key="4">
    <source>
        <dbReference type="Proteomes" id="UP000311382"/>
    </source>
</evidence>
<dbReference type="EMBL" id="SOZI01000212">
    <property type="protein sequence ID" value="TNY17357.1"/>
    <property type="molecule type" value="Genomic_DNA"/>
</dbReference>
<comment type="catalytic activity">
    <reaction evidence="1">
        <text>O-phospho-L-seryl-[protein] + H2O = L-seryl-[protein] + phosphate</text>
        <dbReference type="Rhea" id="RHEA:20629"/>
        <dbReference type="Rhea" id="RHEA-COMP:9863"/>
        <dbReference type="Rhea" id="RHEA-COMP:11604"/>
        <dbReference type="ChEBI" id="CHEBI:15377"/>
        <dbReference type="ChEBI" id="CHEBI:29999"/>
        <dbReference type="ChEBI" id="CHEBI:43474"/>
        <dbReference type="ChEBI" id="CHEBI:83421"/>
        <dbReference type="EC" id="3.1.3.16"/>
    </reaction>
</comment>
<keyword evidence="1" id="KW-0479">Metal-binding</keyword>
<dbReference type="EC" id="3.1.3.16" evidence="1"/>
<evidence type="ECO:0000259" key="2">
    <source>
        <dbReference type="PROSITE" id="PS51746"/>
    </source>
</evidence>
<dbReference type="InterPro" id="IPR039123">
    <property type="entry name" value="PPTC7"/>
</dbReference>